<accession>A0A9D4DP80</accession>
<sequence>MRETLISGEGLYRYSIGGNTHRVRVYIDIAVRRTHIPNHVWGYRDTAGRITLIPAMRITLISDPCGKHSYLLCGEHSQPNWACECRSGNTHTSRMSILKEPYEKHSYQEHSYQFFRTSGPLVGKTHIFQILTGSSDRVSNSCTTVTLYSPL</sequence>
<dbReference type="Proteomes" id="UP000828390">
    <property type="component" value="Unassembled WGS sequence"/>
</dbReference>
<name>A0A9D4DP80_DREPO</name>
<protein>
    <submittedName>
        <fullName evidence="1">Uncharacterized protein</fullName>
    </submittedName>
</protein>
<dbReference type="AlphaFoldDB" id="A0A9D4DP80"/>
<reference evidence="1" key="2">
    <citation type="submission" date="2020-11" db="EMBL/GenBank/DDBJ databases">
        <authorList>
            <person name="McCartney M.A."/>
            <person name="Auch B."/>
            <person name="Kono T."/>
            <person name="Mallez S."/>
            <person name="Becker A."/>
            <person name="Gohl D.M."/>
            <person name="Silverstein K.A.T."/>
            <person name="Koren S."/>
            <person name="Bechman K.B."/>
            <person name="Herman A."/>
            <person name="Abrahante J.E."/>
            <person name="Garbe J."/>
        </authorList>
    </citation>
    <scope>NUCLEOTIDE SEQUENCE</scope>
    <source>
        <strain evidence="1">Duluth1</strain>
        <tissue evidence="1">Whole animal</tissue>
    </source>
</reference>
<evidence type="ECO:0000313" key="2">
    <source>
        <dbReference type="Proteomes" id="UP000828390"/>
    </source>
</evidence>
<proteinExistence type="predicted"/>
<keyword evidence="2" id="KW-1185">Reference proteome</keyword>
<dbReference type="EMBL" id="JAIWYP010000010">
    <property type="protein sequence ID" value="KAH3751910.1"/>
    <property type="molecule type" value="Genomic_DNA"/>
</dbReference>
<organism evidence="1 2">
    <name type="scientific">Dreissena polymorpha</name>
    <name type="common">Zebra mussel</name>
    <name type="synonym">Mytilus polymorpha</name>
    <dbReference type="NCBI Taxonomy" id="45954"/>
    <lineage>
        <taxon>Eukaryota</taxon>
        <taxon>Metazoa</taxon>
        <taxon>Spiralia</taxon>
        <taxon>Lophotrochozoa</taxon>
        <taxon>Mollusca</taxon>
        <taxon>Bivalvia</taxon>
        <taxon>Autobranchia</taxon>
        <taxon>Heteroconchia</taxon>
        <taxon>Euheterodonta</taxon>
        <taxon>Imparidentia</taxon>
        <taxon>Neoheterodontei</taxon>
        <taxon>Myida</taxon>
        <taxon>Dreissenoidea</taxon>
        <taxon>Dreissenidae</taxon>
        <taxon>Dreissena</taxon>
    </lineage>
</organism>
<evidence type="ECO:0000313" key="1">
    <source>
        <dbReference type="EMBL" id="KAH3751910.1"/>
    </source>
</evidence>
<comment type="caution">
    <text evidence="1">The sequence shown here is derived from an EMBL/GenBank/DDBJ whole genome shotgun (WGS) entry which is preliminary data.</text>
</comment>
<gene>
    <name evidence="1" type="ORF">DPMN_186517</name>
</gene>
<reference evidence="1" key="1">
    <citation type="journal article" date="2019" name="bioRxiv">
        <title>The Genome of the Zebra Mussel, Dreissena polymorpha: A Resource for Invasive Species Research.</title>
        <authorList>
            <person name="McCartney M.A."/>
            <person name="Auch B."/>
            <person name="Kono T."/>
            <person name="Mallez S."/>
            <person name="Zhang Y."/>
            <person name="Obille A."/>
            <person name="Becker A."/>
            <person name="Abrahante J.E."/>
            <person name="Garbe J."/>
            <person name="Badalamenti J.P."/>
            <person name="Herman A."/>
            <person name="Mangelson H."/>
            <person name="Liachko I."/>
            <person name="Sullivan S."/>
            <person name="Sone E.D."/>
            <person name="Koren S."/>
            <person name="Silverstein K.A.T."/>
            <person name="Beckman K.B."/>
            <person name="Gohl D.M."/>
        </authorList>
    </citation>
    <scope>NUCLEOTIDE SEQUENCE</scope>
    <source>
        <strain evidence="1">Duluth1</strain>
        <tissue evidence="1">Whole animal</tissue>
    </source>
</reference>